<reference evidence="1 2" key="1">
    <citation type="submission" date="2023-08" db="EMBL/GenBank/DDBJ databases">
        <authorList>
            <person name="Palmer J.M."/>
        </authorList>
    </citation>
    <scope>NUCLEOTIDE SEQUENCE [LARGE SCALE GENOMIC DNA]</scope>
    <source>
        <strain evidence="1 2">TWF481</strain>
    </source>
</reference>
<keyword evidence="2" id="KW-1185">Reference proteome</keyword>
<gene>
    <name evidence="1" type="ORF">TWF481_008875</name>
</gene>
<dbReference type="Proteomes" id="UP001370758">
    <property type="component" value="Unassembled WGS sequence"/>
</dbReference>
<dbReference type="PANTHER" id="PTHR42085">
    <property type="entry name" value="F-BOX DOMAIN-CONTAINING PROTEIN"/>
    <property type="match status" value="1"/>
</dbReference>
<comment type="caution">
    <text evidence="1">The sequence shown here is derived from an EMBL/GenBank/DDBJ whole genome shotgun (WGS) entry which is preliminary data.</text>
</comment>
<name>A0AAV9WAF5_9PEZI</name>
<proteinExistence type="predicted"/>
<sequence>METLNDINEIETSNPFRFLDLPPEIRNEIYTHILVGTGVPSARGRFGPLPTRGWLAFGSVSRVKPPPDPNRLSVFLVNRQVHKEAVSIFYGLNTFSIEVFVGPQSIIGFPGDPNFQWVYGVEYAAPWEHFHYEFAVEDLTGRWVKRYKPPNNIFYDRYPETSARPSAAAELLQVSQDSPGKTIYPSKSYRPLIRKVNLTFRDFRDPSPNEIGGVEITSWTYSLLLPFLWRLRELLAENTTMEIEIERVEFSDSLFENMSESEKAEKLEARRTALKAGYLFTRGPWKSTFKLSDPLKSIHEDVFAECEKSSEFQEGALQKSMRELSVGLANSTAWGLREGILTMFYLSSQGQALQV</sequence>
<dbReference type="AlphaFoldDB" id="A0AAV9WAF5"/>
<protein>
    <submittedName>
        <fullName evidence="1">Uncharacterized protein</fullName>
    </submittedName>
</protein>
<accession>A0AAV9WAF5</accession>
<organism evidence="1 2">
    <name type="scientific">Arthrobotrys musiformis</name>
    <dbReference type="NCBI Taxonomy" id="47236"/>
    <lineage>
        <taxon>Eukaryota</taxon>
        <taxon>Fungi</taxon>
        <taxon>Dikarya</taxon>
        <taxon>Ascomycota</taxon>
        <taxon>Pezizomycotina</taxon>
        <taxon>Orbiliomycetes</taxon>
        <taxon>Orbiliales</taxon>
        <taxon>Orbiliaceae</taxon>
        <taxon>Arthrobotrys</taxon>
    </lineage>
</organism>
<dbReference type="InterPro" id="IPR038883">
    <property type="entry name" value="AN11006-like"/>
</dbReference>
<evidence type="ECO:0000313" key="2">
    <source>
        <dbReference type="Proteomes" id="UP001370758"/>
    </source>
</evidence>
<dbReference type="EMBL" id="JAVHJL010000005">
    <property type="protein sequence ID" value="KAK6503872.1"/>
    <property type="molecule type" value="Genomic_DNA"/>
</dbReference>
<evidence type="ECO:0000313" key="1">
    <source>
        <dbReference type="EMBL" id="KAK6503872.1"/>
    </source>
</evidence>
<dbReference type="PANTHER" id="PTHR42085:SF2">
    <property type="entry name" value="F-BOX DOMAIN-CONTAINING PROTEIN"/>
    <property type="match status" value="1"/>
</dbReference>